<name>A0AAU9WFL0_9CNID</name>
<sequence>SISSRVAQWKRAGPITQRSEDQNLALLVIFFFKTAQILNSSKLSTLNRTELFGRDSAFFPFGKIKWTQERRANLVFARLLPISSRVAQWKRAGPITQRSEDQNLALLTTFLFILNSSKLSLLNGTELSGRDSTFFSFGKDLLPISSRVAQWKRAGPITQRSEDQNLALL</sequence>
<dbReference type="AlphaFoldDB" id="A0AAU9WFL0"/>
<evidence type="ECO:0000313" key="2">
    <source>
        <dbReference type="Proteomes" id="UP001159428"/>
    </source>
</evidence>
<organism evidence="1 2">
    <name type="scientific">Pocillopora meandrina</name>
    <dbReference type="NCBI Taxonomy" id="46732"/>
    <lineage>
        <taxon>Eukaryota</taxon>
        <taxon>Metazoa</taxon>
        <taxon>Cnidaria</taxon>
        <taxon>Anthozoa</taxon>
        <taxon>Hexacorallia</taxon>
        <taxon>Scleractinia</taxon>
        <taxon>Astrocoeniina</taxon>
        <taxon>Pocilloporidae</taxon>
        <taxon>Pocillopora</taxon>
    </lineage>
</organism>
<evidence type="ECO:0000313" key="1">
    <source>
        <dbReference type="EMBL" id="CAH3110307.1"/>
    </source>
</evidence>
<protein>
    <submittedName>
        <fullName evidence="1">Uncharacterized protein</fullName>
    </submittedName>
</protein>
<dbReference type="Proteomes" id="UP001159428">
    <property type="component" value="Unassembled WGS sequence"/>
</dbReference>
<reference evidence="1 2" key="1">
    <citation type="submission" date="2022-05" db="EMBL/GenBank/DDBJ databases">
        <authorList>
            <consortium name="Genoscope - CEA"/>
            <person name="William W."/>
        </authorList>
    </citation>
    <scope>NUCLEOTIDE SEQUENCE [LARGE SCALE GENOMIC DNA]</scope>
</reference>
<proteinExistence type="predicted"/>
<feature type="non-terminal residue" evidence="1">
    <location>
        <position position="1"/>
    </location>
</feature>
<dbReference type="EMBL" id="CALNXJ010000012">
    <property type="protein sequence ID" value="CAH3110307.1"/>
    <property type="molecule type" value="Genomic_DNA"/>
</dbReference>
<feature type="non-terminal residue" evidence="1">
    <location>
        <position position="169"/>
    </location>
</feature>
<gene>
    <name evidence="1" type="ORF">PMEA_00003595</name>
</gene>
<comment type="caution">
    <text evidence="1">The sequence shown here is derived from an EMBL/GenBank/DDBJ whole genome shotgun (WGS) entry which is preliminary data.</text>
</comment>
<accession>A0AAU9WFL0</accession>
<keyword evidence="2" id="KW-1185">Reference proteome</keyword>